<evidence type="ECO:0000256" key="8">
    <source>
        <dbReference type="SAM" id="Phobius"/>
    </source>
</evidence>
<dbReference type="GO" id="GO:0046872">
    <property type="term" value="F:metal ion binding"/>
    <property type="evidence" value="ECO:0007669"/>
    <property type="project" value="UniProtKB-KW"/>
</dbReference>
<feature type="transmembrane region" description="Helical" evidence="8">
    <location>
        <begin position="104"/>
        <end position="126"/>
    </location>
</feature>
<keyword evidence="7 8" id="KW-0472">Membrane</keyword>
<dbReference type="SUPFAM" id="SSF81343">
    <property type="entry name" value="Fumarate reductase respiratory complex transmembrane subunits"/>
    <property type="match status" value="1"/>
</dbReference>
<evidence type="ECO:0000256" key="5">
    <source>
        <dbReference type="ARBA" id="ARBA00022989"/>
    </source>
</evidence>
<sequence>MSTKPVFINLFKINLPLSGFLSITHRISGLLIFFLILPFSAYFLLTALDSPEAFQFFFENLNNNLLIRTFVLFMILIFQYHVFTGVRHMLLDFHFIGETLSSSNISAVITLVLFFINALVSIWLVLL</sequence>
<dbReference type="Pfam" id="PF01127">
    <property type="entry name" value="Sdh_cyt"/>
    <property type="match status" value="1"/>
</dbReference>
<name>A0A382DYS5_9ZZZZ</name>
<organism evidence="9">
    <name type="scientific">marine metagenome</name>
    <dbReference type="NCBI Taxonomy" id="408172"/>
    <lineage>
        <taxon>unclassified sequences</taxon>
        <taxon>metagenomes</taxon>
        <taxon>ecological metagenomes</taxon>
    </lineage>
</organism>
<dbReference type="GO" id="GO:0005886">
    <property type="term" value="C:plasma membrane"/>
    <property type="evidence" value="ECO:0007669"/>
    <property type="project" value="TreeGrafter"/>
</dbReference>
<dbReference type="AlphaFoldDB" id="A0A382DYS5"/>
<dbReference type="InterPro" id="IPR034804">
    <property type="entry name" value="SQR/QFR_C/D"/>
</dbReference>
<dbReference type="EMBL" id="UINC01041715">
    <property type="protein sequence ID" value="SVB43375.1"/>
    <property type="molecule type" value="Genomic_DNA"/>
</dbReference>
<keyword evidence="3 8" id="KW-0812">Transmembrane</keyword>
<reference evidence="9" key="1">
    <citation type="submission" date="2018-05" db="EMBL/GenBank/DDBJ databases">
        <authorList>
            <person name="Lanie J.A."/>
            <person name="Ng W.-L."/>
            <person name="Kazmierczak K.M."/>
            <person name="Andrzejewski T.M."/>
            <person name="Davidsen T.M."/>
            <person name="Wayne K.J."/>
            <person name="Tettelin H."/>
            <person name="Glass J.I."/>
            <person name="Rusch D."/>
            <person name="Podicherti R."/>
            <person name="Tsui H.-C.T."/>
            <person name="Winkler M.E."/>
        </authorList>
    </citation>
    <scope>NUCLEOTIDE SEQUENCE</scope>
</reference>
<dbReference type="CDD" id="cd03499">
    <property type="entry name" value="SQR_TypeC_SdhC"/>
    <property type="match status" value="1"/>
</dbReference>
<evidence type="ECO:0000256" key="7">
    <source>
        <dbReference type="ARBA" id="ARBA00023136"/>
    </source>
</evidence>
<comment type="subcellular location">
    <subcellularLocation>
        <location evidence="1">Membrane</location>
    </subcellularLocation>
</comment>
<evidence type="ECO:0000256" key="3">
    <source>
        <dbReference type="ARBA" id="ARBA00022692"/>
    </source>
</evidence>
<dbReference type="PANTHER" id="PTHR10978">
    <property type="entry name" value="SUCCINATE DEHYDROGENASE CYTOCHROME B560 SUBUNIT"/>
    <property type="match status" value="1"/>
</dbReference>
<dbReference type="Gene3D" id="1.20.1300.10">
    <property type="entry name" value="Fumarate reductase/succinate dehydrogenase, transmembrane subunit"/>
    <property type="match status" value="1"/>
</dbReference>
<dbReference type="InterPro" id="IPR014314">
    <property type="entry name" value="Succ_DH_cytb556"/>
</dbReference>
<evidence type="ECO:0008006" key="10">
    <source>
        <dbReference type="Google" id="ProtNLM"/>
    </source>
</evidence>
<feature type="transmembrane region" description="Helical" evidence="8">
    <location>
        <begin position="65"/>
        <end position="83"/>
    </location>
</feature>
<keyword evidence="2" id="KW-0349">Heme</keyword>
<evidence type="ECO:0000256" key="6">
    <source>
        <dbReference type="ARBA" id="ARBA00023004"/>
    </source>
</evidence>
<dbReference type="NCBIfam" id="TIGR02970">
    <property type="entry name" value="succ_dehyd_cytB"/>
    <property type="match status" value="1"/>
</dbReference>
<feature type="transmembrane region" description="Helical" evidence="8">
    <location>
        <begin position="27"/>
        <end position="45"/>
    </location>
</feature>
<keyword evidence="4" id="KW-0479">Metal-binding</keyword>
<dbReference type="GO" id="GO:0006099">
    <property type="term" value="P:tricarboxylic acid cycle"/>
    <property type="evidence" value="ECO:0007669"/>
    <property type="project" value="InterPro"/>
</dbReference>
<keyword evidence="6" id="KW-0408">Iron</keyword>
<gene>
    <name evidence="9" type="ORF">METZ01_LOCUS196229</name>
</gene>
<dbReference type="PANTHER" id="PTHR10978:SF5">
    <property type="entry name" value="SUCCINATE DEHYDROGENASE CYTOCHROME B560 SUBUNIT, MITOCHONDRIAL"/>
    <property type="match status" value="1"/>
</dbReference>
<dbReference type="PIRSF" id="PIRSF000178">
    <property type="entry name" value="SDH_cyt_b560"/>
    <property type="match status" value="1"/>
</dbReference>
<proteinExistence type="predicted"/>
<protein>
    <recommendedName>
        <fullName evidence="10">Succinate dehydrogenase cytochrome b556 subunit</fullName>
    </recommendedName>
</protein>
<evidence type="ECO:0000313" key="9">
    <source>
        <dbReference type="EMBL" id="SVB43375.1"/>
    </source>
</evidence>
<accession>A0A382DYS5</accession>
<keyword evidence="5 8" id="KW-1133">Transmembrane helix</keyword>
<evidence type="ECO:0000256" key="2">
    <source>
        <dbReference type="ARBA" id="ARBA00022617"/>
    </source>
</evidence>
<evidence type="ECO:0000256" key="4">
    <source>
        <dbReference type="ARBA" id="ARBA00022723"/>
    </source>
</evidence>
<dbReference type="GO" id="GO:0009055">
    <property type="term" value="F:electron transfer activity"/>
    <property type="evidence" value="ECO:0007669"/>
    <property type="project" value="InterPro"/>
</dbReference>
<dbReference type="InterPro" id="IPR000701">
    <property type="entry name" value="SuccDH_FuR_B_TM-su"/>
</dbReference>
<evidence type="ECO:0000256" key="1">
    <source>
        <dbReference type="ARBA" id="ARBA00004370"/>
    </source>
</evidence>